<dbReference type="EMBL" id="VUJX02000005">
    <property type="protein sequence ID" value="KAL0936840.1"/>
    <property type="molecule type" value="Genomic_DNA"/>
</dbReference>
<gene>
    <name evidence="1" type="ORF">CTRU02_209056</name>
</gene>
<comment type="caution">
    <text evidence="1">The sequence shown here is derived from an EMBL/GenBank/DDBJ whole genome shotgun (WGS) entry which is preliminary data.</text>
</comment>
<keyword evidence="2" id="KW-1185">Reference proteome</keyword>
<proteinExistence type="predicted"/>
<evidence type="ECO:0000313" key="1">
    <source>
        <dbReference type="EMBL" id="KAL0936840.1"/>
    </source>
</evidence>
<dbReference type="Proteomes" id="UP000805649">
    <property type="component" value="Unassembled WGS sequence"/>
</dbReference>
<sequence length="357" mass="37656">MTQPSKTRKALVVQGPGTAKPVAVPLPALGSTNVLVKAACVGLNPSDAKMVDAGIPQGSIAGLDFAGVVVSKGSDVSGTIRPGDRVCGVAFGYNSNTNDGTGAFAEYVIASEHLLFRIPDNMSFEEAATLPCGLLTGGMVLYKMMKLKDGPSDKERSVLIYGGSTASGLFMIQLARNSGFIPITTCSPHNFDLVKAAGAEVAFDYRSSTCASDIRELTKNRLAYAADCITTADSMKTCYGSLGEQGGRYIALDSFPIASHSRRAVRPSWIFAMSAFGSAVDWVAPYKCGPTPADRDFAEAWIKEAAQLVEDGVVMPLRYRVIGETLDDVEKGLDELRGGRVSGTKLVCLVSKAMVVG</sequence>
<accession>A0ACC3YY27</accession>
<protein>
    <submittedName>
        <fullName evidence="1">Uncharacterized protein</fullName>
    </submittedName>
</protein>
<organism evidence="1 2">
    <name type="scientific">Colletotrichum truncatum</name>
    <name type="common">Anthracnose fungus</name>
    <name type="synonym">Colletotrichum capsici</name>
    <dbReference type="NCBI Taxonomy" id="5467"/>
    <lineage>
        <taxon>Eukaryota</taxon>
        <taxon>Fungi</taxon>
        <taxon>Dikarya</taxon>
        <taxon>Ascomycota</taxon>
        <taxon>Pezizomycotina</taxon>
        <taxon>Sordariomycetes</taxon>
        <taxon>Hypocreomycetidae</taxon>
        <taxon>Glomerellales</taxon>
        <taxon>Glomerellaceae</taxon>
        <taxon>Colletotrichum</taxon>
        <taxon>Colletotrichum truncatum species complex</taxon>
    </lineage>
</organism>
<name>A0ACC3YY27_COLTU</name>
<evidence type="ECO:0000313" key="2">
    <source>
        <dbReference type="Proteomes" id="UP000805649"/>
    </source>
</evidence>
<reference evidence="1 2" key="1">
    <citation type="journal article" date="2020" name="Phytopathology">
        <title>Genome Sequence Resources of Colletotrichum truncatum, C. plurivorum, C. musicola, and C. sojae: Four Species Pathogenic to Soybean (Glycine max).</title>
        <authorList>
            <person name="Rogerio F."/>
            <person name="Boufleur T.R."/>
            <person name="Ciampi-Guillardi M."/>
            <person name="Sukno S.A."/>
            <person name="Thon M.R."/>
            <person name="Massola Junior N.S."/>
            <person name="Baroncelli R."/>
        </authorList>
    </citation>
    <scope>NUCLEOTIDE SEQUENCE [LARGE SCALE GENOMIC DNA]</scope>
    <source>
        <strain evidence="1 2">CMES1059</strain>
    </source>
</reference>